<comment type="similarity">
    <text evidence="5">Belongs to the D-isomer specific 2-hydroxyacid dehydrogenase family. PdxB subfamily.</text>
</comment>
<protein>
    <recommendedName>
        <fullName evidence="5">Erythronate-4-phosphate dehydrogenase</fullName>
        <ecNumber evidence="5">1.1.1.290</ecNumber>
    </recommendedName>
</protein>
<dbReference type="InterPro" id="IPR024531">
    <property type="entry name" value="Erythronate-4-P_DHase_dimer"/>
</dbReference>
<keyword evidence="9" id="KW-1185">Reference proteome</keyword>
<dbReference type="GO" id="GO:0051287">
    <property type="term" value="F:NAD binding"/>
    <property type="evidence" value="ECO:0007669"/>
    <property type="project" value="InterPro"/>
</dbReference>
<gene>
    <name evidence="5" type="primary">pdxB</name>
    <name evidence="8" type="ORF">SAMN05421686_109131</name>
</gene>
<dbReference type="HAMAP" id="MF_01825">
    <property type="entry name" value="PdxB"/>
    <property type="match status" value="1"/>
</dbReference>
<dbReference type="GO" id="GO:0008615">
    <property type="term" value="P:pyridoxine biosynthetic process"/>
    <property type="evidence" value="ECO:0007669"/>
    <property type="project" value="UniProtKB-UniRule"/>
</dbReference>
<reference evidence="9" key="1">
    <citation type="submission" date="2017-01" db="EMBL/GenBank/DDBJ databases">
        <authorList>
            <person name="Varghese N."/>
            <person name="Submissions S."/>
        </authorList>
    </citation>
    <scope>NUCLEOTIDE SEQUENCE [LARGE SCALE GENOMIC DNA]</scope>
    <source>
        <strain evidence="9">DSM 24913</strain>
    </source>
</reference>
<dbReference type="GO" id="GO:0046983">
    <property type="term" value="F:protein dimerization activity"/>
    <property type="evidence" value="ECO:0007669"/>
    <property type="project" value="InterPro"/>
</dbReference>
<dbReference type="Gene3D" id="3.30.1370.170">
    <property type="match status" value="1"/>
</dbReference>
<dbReference type="NCBIfam" id="NF001309">
    <property type="entry name" value="PRK00257.1"/>
    <property type="match status" value="1"/>
</dbReference>
<evidence type="ECO:0000256" key="4">
    <source>
        <dbReference type="ARBA" id="ARBA00023096"/>
    </source>
</evidence>
<dbReference type="OrthoDB" id="9770208at2"/>
<feature type="active site" description="Proton donor" evidence="5">
    <location>
        <position position="252"/>
    </location>
</feature>
<name>A0A1N7PEE5_9GAMM</name>
<evidence type="ECO:0000313" key="9">
    <source>
        <dbReference type="Proteomes" id="UP000185639"/>
    </source>
</evidence>
<dbReference type="EMBL" id="FTOH01000009">
    <property type="protein sequence ID" value="SIT09005.1"/>
    <property type="molecule type" value="Genomic_DNA"/>
</dbReference>
<dbReference type="PANTHER" id="PTHR42938:SF9">
    <property type="entry name" value="FORMATE DEHYDROGENASE 1"/>
    <property type="match status" value="1"/>
</dbReference>
<dbReference type="EC" id="1.1.1.290" evidence="5"/>
<dbReference type="InterPro" id="IPR006140">
    <property type="entry name" value="D-isomer_DH_NAD-bd"/>
</dbReference>
<feature type="binding site" evidence="5">
    <location>
        <position position="173"/>
    </location>
    <ligand>
        <name>NAD(+)</name>
        <dbReference type="ChEBI" id="CHEBI:57540"/>
    </ligand>
</feature>
<comment type="pathway">
    <text evidence="5">Cofactor biosynthesis; pyridoxine 5'-phosphate biosynthesis; pyridoxine 5'-phosphate from D-erythrose 4-phosphate: step 2/5.</text>
</comment>
<keyword evidence="3 5" id="KW-0520">NAD</keyword>
<accession>A0A1N7PEE5</accession>
<keyword evidence="1 5" id="KW-0963">Cytoplasm</keyword>
<dbReference type="Gene3D" id="3.40.50.720">
    <property type="entry name" value="NAD(P)-binding Rossmann-like Domain"/>
    <property type="match status" value="2"/>
</dbReference>
<feature type="binding site" evidence="5">
    <location>
        <position position="230"/>
    </location>
    <ligand>
        <name>NAD(+)</name>
        <dbReference type="ChEBI" id="CHEBI:57540"/>
    </ligand>
</feature>
<comment type="caution">
    <text evidence="5">Lacks conserved residue(s) required for the propagation of feature annotation.</text>
</comment>
<dbReference type="InterPro" id="IPR038251">
    <property type="entry name" value="PdxB_dimer_sf"/>
</dbReference>
<feature type="domain" description="D-isomer specific 2-hydroxyacid dehydrogenase NAD-binding" evidence="6">
    <location>
        <begin position="110"/>
        <end position="254"/>
    </location>
</feature>
<dbReference type="RefSeq" id="WP_076517214.1">
    <property type="nucleotide sequence ID" value="NZ_FTOH01000009.1"/>
</dbReference>
<dbReference type="SUPFAM" id="SSF51735">
    <property type="entry name" value="NAD(P)-binding Rossmann-fold domains"/>
    <property type="match status" value="1"/>
</dbReference>
<dbReference type="Pfam" id="PF11890">
    <property type="entry name" value="DUF3410"/>
    <property type="match status" value="1"/>
</dbReference>
<dbReference type="InterPro" id="IPR029752">
    <property type="entry name" value="D-isomer_DH_CS1"/>
</dbReference>
<comment type="subcellular location">
    <subcellularLocation>
        <location evidence="5">Cytoplasm</location>
    </subcellularLocation>
</comment>
<evidence type="ECO:0000259" key="6">
    <source>
        <dbReference type="Pfam" id="PF02826"/>
    </source>
</evidence>
<feature type="binding site" evidence="5">
    <location>
        <position position="66"/>
    </location>
    <ligand>
        <name>substrate</name>
    </ligand>
</feature>
<evidence type="ECO:0000313" key="8">
    <source>
        <dbReference type="EMBL" id="SIT09005.1"/>
    </source>
</evidence>
<dbReference type="GO" id="GO:0033711">
    <property type="term" value="F:4-phosphoerythronate dehydrogenase activity"/>
    <property type="evidence" value="ECO:0007669"/>
    <property type="project" value="UniProtKB-EC"/>
</dbReference>
<feature type="binding site" evidence="5">
    <location>
        <position position="256"/>
    </location>
    <ligand>
        <name>substrate</name>
    </ligand>
</feature>
<dbReference type="AlphaFoldDB" id="A0A1N7PEE5"/>
<evidence type="ECO:0000256" key="2">
    <source>
        <dbReference type="ARBA" id="ARBA00023002"/>
    </source>
</evidence>
<dbReference type="PANTHER" id="PTHR42938">
    <property type="entry name" value="FORMATE DEHYDROGENASE 1"/>
    <property type="match status" value="1"/>
</dbReference>
<evidence type="ECO:0000256" key="5">
    <source>
        <dbReference type="HAMAP-Rule" id="MF_01825"/>
    </source>
</evidence>
<comment type="catalytic activity">
    <reaction evidence="5">
        <text>4-phospho-D-erythronate + NAD(+) = (R)-3-hydroxy-2-oxo-4-phosphooxybutanoate + NADH + H(+)</text>
        <dbReference type="Rhea" id="RHEA:18829"/>
        <dbReference type="ChEBI" id="CHEBI:15378"/>
        <dbReference type="ChEBI" id="CHEBI:57540"/>
        <dbReference type="ChEBI" id="CHEBI:57945"/>
        <dbReference type="ChEBI" id="CHEBI:58538"/>
        <dbReference type="ChEBI" id="CHEBI:58766"/>
        <dbReference type="EC" id="1.1.1.290"/>
    </reaction>
</comment>
<keyword evidence="4 5" id="KW-0664">Pyridoxine biosynthesis</keyword>
<keyword evidence="2 5" id="KW-0560">Oxidoreductase</keyword>
<comment type="subunit">
    <text evidence="5">Homodimer.</text>
</comment>
<evidence type="ECO:0000259" key="7">
    <source>
        <dbReference type="Pfam" id="PF11890"/>
    </source>
</evidence>
<comment type="function">
    <text evidence="5">Catalyzes the oxidation of erythronate-4-phosphate to 3-hydroxy-2-oxo-4-phosphonooxybutanoate.</text>
</comment>
<dbReference type="Proteomes" id="UP000185639">
    <property type="component" value="Unassembled WGS sequence"/>
</dbReference>
<dbReference type="InterPro" id="IPR020921">
    <property type="entry name" value="Erythronate-4-P_DHase"/>
</dbReference>
<feature type="active site" evidence="5">
    <location>
        <position position="206"/>
    </location>
</feature>
<dbReference type="InterPro" id="IPR036291">
    <property type="entry name" value="NAD(P)-bd_dom_sf"/>
</dbReference>
<dbReference type="SUPFAM" id="SSF52283">
    <property type="entry name" value="Formate/glycerate dehydrogenase catalytic domain-like"/>
    <property type="match status" value="1"/>
</dbReference>
<feature type="binding site" evidence="5">
    <location>
        <position position="45"/>
    </location>
    <ligand>
        <name>substrate</name>
    </ligand>
</feature>
<feature type="binding site" evidence="5">
    <location>
        <position position="146"/>
    </location>
    <ligand>
        <name>NAD(+)</name>
        <dbReference type="ChEBI" id="CHEBI:57540"/>
    </ligand>
</feature>
<dbReference type="CDD" id="cd12158">
    <property type="entry name" value="ErythrP_dh"/>
    <property type="match status" value="1"/>
</dbReference>
<feature type="binding site" evidence="5">
    <location>
        <position position="255"/>
    </location>
    <ligand>
        <name>NAD(+)</name>
        <dbReference type="ChEBI" id="CHEBI:57540"/>
    </ligand>
</feature>
<evidence type="ECO:0000256" key="3">
    <source>
        <dbReference type="ARBA" id="ARBA00023027"/>
    </source>
</evidence>
<feature type="active site" evidence="5">
    <location>
        <position position="235"/>
    </location>
</feature>
<dbReference type="GO" id="GO:0005829">
    <property type="term" value="C:cytosol"/>
    <property type="evidence" value="ECO:0007669"/>
    <property type="project" value="TreeGrafter"/>
</dbReference>
<feature type="domain" description="Erythronate-4-phosphate dehydrogenase dimerisation" evidence="7">
    <location>
        <begin position="287"/>
        <end position="360"/>
    </location>
</feature>
<dbReference type="GO" id="GO:0036001">
    <property type="term" value="P:'de novo' pyridoxal 5'-phosphate biosynthetic process"/>
    <property type="evidence" value="ECO:0007669"/>
    <property type="project" value="TreeGrafter"/>
</dbReference>
<dbReference type="UniPathway" id="UPA00244">
    <property type="reaction ID" value="UER00310"/>
</dbReference>
<dbReference type="PROSITE" id="PS00065">
    <property type="entry name" value="D_2_HYDROXYACID_DH_1"/>
    <property type="match status" value="1"/>
</dbReference>
<organism evidence="8 9">
    <name type="scientific">Thalassolituus maritimus</name>
    <dbReference type="NCBI Taxonomy" id="484498"/>
    <lineage>
        <taxon>Bacteria</taxon>
        <taxon>Pseudomonadati</taxon>
        <taxon>Pseudomonadota</taxon>
        <taxon>Gammaproteobacteria</taxon>
        <taxon>Oceanospirillales</taxon>
        <taxon>Oceanospirillaceae</taxon>
        <taxon>Thalassolituus</taxon>
    </lineage>
</organism>
<dbReference type="Pfam" id="PF02826">
    <property type="entry name" value="2-Hacid_dh_C"/>
    <property type="match status" value="1"/>
</dbReference>
<sequence>MHIVADENIPLIEQFFGDFGDITRVAGRTMTQEDVAKADILLVRSVTQVNRELLEGSSVKFVGTATIGTDHIDLECLKEAGIGFASAPGCNAQAVVDYVLSALSVVVDSRGIDFRDLSVGIVGVGNVGLLLRQRLEQMGLTVLACDPFKEEDDVGELTTLDKVLGCDVVSLHTPMEKGGDHPTWHLIGDAQLQQMMTDACLINACRGAVVDNDALLKHLHDNPDFVAVLDVWEGEPELNRELLDFCALATPHIAGYSLDGKMRGTELVYQGACEFFGLPERLKLGQFLPEPGIRRVDFSAEVPVHQALRTAIRASYEIRVDDGVMRSVIRHSQNLRESFDRMRKDYPLRRDTINLKVGVPARAHDLQDALEAAGFDVRSR</sequence>
<dbReference type="STRING" id="484498.SAMN05421686_109131"/>
<proteinExistence type="inferred from homology"/>
<evidence type="ECO:0000256" key="1">
    <source>
        <dbReference type="ARBA" id="ARBA00022490"/>
    </source>
</evidence>